<reference evidence="3" key="1">
    <citation type="submission" date="2021-01" db="EMBL/GenBank/DDBJ databases">
        <title>Novel species in genus Nocardioides.</title>
        <authorList>
            <person name="Zhang G."/>
        </authorList>
    </citation>
    <scope>NUCLEOTIDE SEQUENCE</scope>
    <source>
        <strain evidence="3">Zg-536</strain>
    </source>
</reference>
<feature type="region of interest" description="Disordered" evidence="1">
    <location>
        <begin position="301"/>
        <end position="320"/>
    </location>
</feature>
<dbReference type="EMBL" id="JAERTX010000006">
    <property type="protein sequence ID" value="MBM9459894.1"/>
    <property type="molecule type" value="Genomic_DNA"/>
</dbReference>
<evidence type="ECO:0000313" key="4">
    <source>
        <dbReference type="Proteomes" id="UP000663791"/>
    </source>
</evidence>
<dbReference type="Pfam" id="PF03781">
    <property type="entry name" value="FGE-sulfatase"/>
    <property type="match status" value="1"/>
</dbReference>
<evidence type="ECO:0000313" key="3">
    <source>
        <dbReference type="EMBL" id="MBM9459894.1"/>
    </source>
</evidence>
<dbReference type="InterPro" id="IPR005532">
    <property type="entry name" value="SUMF_dom"/>
</dbReference>
<dbReference type="InterPro" id="IPR016187">
    <property type="entry name" value="CTDL_fold"/>
</dbReference>
<dbReference type="AlphaFoldDB" id="A0A939BSR2"/>
<name>A0A939BSR2_9ACTN</name>
<feature type="domain" description="Sulfatase-modifying factor enzyme-like" evidence="2">
    <location>
        <begin position="1"/>
        <end position="291"/>
    </location>
</feature>
<dbReference type="InterPro" id="IPR042095">
    <property type="entry name" value="SUMF_sf"/>
</dbReference>
<protein>
    <submittedName>
        <fullName evidence="3">Formylglycine-generating enzyme family protein</fullName>
    </submittedName>
</protein>
<evidence type="ECO:0000259" key="2">
    <source>
        <dbReference type="Pfam" id="PF03781"/>
    </source>
</evidence>
<evidence type="ECO:0000256" key="1">
    <source>
        <dbReference type="SAM" id="MobiDB-lite"/>
    </source>
</evidence>
<keyword evidence="4" id="KW-1185">Reference proteome</keyword>
<comment type="caution">
    <text evidence="3">The sequence shown here is derived from an EMBL/GenBank/DDBJ whole genome shotgun (WGS) entry which is preliminary data.</text>
</comment>
<dbReference type="PANTHER" id="PTHR23150">
    <property type="entry name" value="SULFATASE MODIFYING FACTOR 1, 2"/>
    <property type="match status" value="1"/>
</dbReference>
<dbReference type="Gene3D" id="3.90.1580.10">
    <property type="entry name" value="paralog of FGE (formylglycine-generating enzyme)"/>
    <property type="match status" value="1"/>
</dbReference>
<dbReference type="SUPFAM" id="SSF56436">
    <property type="entry name" value="C-type lectin-like"/>
    <property type="match status" value="1"/>
</dbReference>
<dbReference type="InterPro" id="IPR051043">
    <property type="entry name" value="Sulfatase_Mod_Factor_Kinase"/>
</dbReference>
<dbReference type="Proteomes" id="UP000663791">
    <property type="component" value="Unassembled WGS sequence"/>
</dbReference>
<gene>
    <name evidence="3" type="ORF">JK386_08245</name>
</gene>
<dbReference type="PANTHER" id="PTHR23150:SF19">
    <property type="entry name" value="FORMYLGLYCINE-GENERATING ENZYME"/>
    <property type="match status" value="1"/>
</dbReference>
<proteinExistence type="predicted"/>
<sequence length="320" mass="34329">MGSARFYAEERPVHRRRVEAFEIDRHPVTVAQFRRFVAATGHVTTAERAPDAADYPDALPELLVPGAMVFTPPAHPVPLHDPGAWWSWVPGASWRQPQGPGSTVPGEDHPVTQVSYDDASAYAAWAGLSLPTEAEWEHAARGGLVQATYAWGEEAMPGGRVLANTWHGQFPHQNRAPDGHTGTSPIGSYPANGYGLHDMCGNVWEWTSDVWTPDHSAAARTGPATAVAAATPSCCAPPAPRAPLPEPPAAHVVKGGSHLCAPSYCLRYRPAARQAQTTDAATTHLGFRCVRRPASRATSHGATVFLSLEPRPAPPKREQP</sequence>
<dbReference type="GO" id="GO:0120147">
    <property type="term" value="F:formylglycine-generating oxidase activity"/>
    <property type="evidence" value="ECO:0007669"/>
    <property type="project" value="TreeGrafter"/>
</dbReference>
<accession>A0A939BSR2</accession>
<organism evidence="3 4">
    <name type="scientific">Nocardioides faecalis</name>
    <dbReference type="NCBI Taxonomy" id="2803858"/>
    <lineage>
        <taxon>Bacteria</taxon>
        <taxon>Bacillati</taxon>
        <taxon>Actinomycetota</taxon>
        <taxon>Actinomycetes</taxon>
        <taxon>Propionibacteriales</taxon>
        <taxon>Nocardioidaceae</taxon>
        <taxon>Nocardioides</taxon>
    </lineage>
</organism>